<dbReference type="InterPro" id="IPR029058">
    <property type="entry name" value="AB_hydrolase_fold"/>
</dbReference>
<evidence type="ECO:0000313" key="3">
    <source>
        <dbReference type="Proteomes" id="UP000623687"/>
    </source>
</evidence>
<dbReference type="GO" id="GO:0016787">
    <property type="term" value="F:hydrolase activity"/>
    <property type="evidence" value="ECO:0007669"/>
    <property type="project" value="InterPro"/>
</dbReference>
<keyword evidence="3" id="KW-1185">Reference proteome</keyword>
<dbReference type="Pfam" id="PF07859">
    <property type="entry name" value="Abhydrolase_3"/>
    <property type="match status" value="1"/>
</dbReference>
<comment type="caution">
    <text evidence="2">The sequence shown here is derived from an EMBL/GenBank/DDBJ whole genome shotgun (WGS) entry which is preliminary data.</text>
</comment>
<evidence type="ECO:0000259" key="1">
    <source>
        <dbReference type="Pfam" id="PF07859"/>
    </source>
</evidence>
<name>A0A8H7A3W3_PLEOS</name>
<dbReference type="Gene3D" id="3.40.50.1820">
    <property type="entry name" value="alpha/beta hydrolase"/>
    <property type="match status" value="1"/>
</dbReference>
<protein>
    <recommendedName>
        <fullName evidence="1">Alpha/beta hydrolase fold-3 domain-containing protein</fullName>
    </recommendedName>
</protein>
<dbReference type="PANTHER" id="PTHR23024">
    <property type="entry name" value="ARYLACETAMIDE DEACETYLASE"/>
    <property type="match status" value="1"/>
</dbReference>
<dbReference type="InterPro" id="IPR013094">
    <property type="entry name" value="AB_hydrolase_3"/>
</dbReference>
<evidence type="ECO:0000313" key="2">
    <source>
        <dbReference type="EMBL" id="KAF7440172.1"/>
    </source>
</evidence>
<dbReference type="AlphaFoldDB" id="A0A8H7A3W3"/>
<dbReference type="PANTHER" id="PTHR23024:SF24">
    <property type="entry name" value="ALPHA_BETA HYDROLASE FOLD-3 DOMAIN-CONTAINING PROTEIN"/>
    <property type="match status" value="1"/>
</dbReference>
<dbReference type="VEuPathDB" id="FungiDB:PC9H_000516"/>
<organism evidence="2 3">
    <name type="scientific">Pleurotus ostreatus</name>
    <name type="common">Oyster mushroom</name>
    <name type="synonym">White-rot fungus</name>
    <dbReference type="NCBI Taxonomy" id="5322"/>
    <lineage>
        <taxon>Eukaryota</taxon>
        <taxon>Fungi</taxon>
        <taxon>Dikarya</taxon>
        <taxon>Basidiomycota</taxon>
        <taxon>Agaricomycotina</taxon>
        <taxon>Agaricomycetes</taxon>
        <taxon>Agaricomycetidae</taxon>
        <taxon>Agaricales</taxon>
        <taxon>Pleurotineae</taxon>
        <taxon>Pleurotaceae</taxon>
        <taxon>Pleurotus</taxon>
    </lineage>
</organism>
<dbReference type="RefSeq" id="XP_036636016.1">
    <property type="nucleotide sequence ID" value="XM_036770171.1"/>
</dbReference>
<dbReference type="SUPFAM" id="SSF53474">
    <property type="entry name" value="alpha/beta-Hydrolases"/>
    <property type="match status" value="1"/>
</dbReference>
<dbReference type="OrthoDB" id="408631at2759"/>
<dbReference type="Proteomes" id="UP000623687">
    <property type="component" value="Unassembled WGS sequence"/>
</dbReference>
<dbReference type="InterPro" id="IPR050466">
    <property type="entry name" value="Carboxylest/Gibb_receptor"/>
</dbReference>
<proteinExistence type="predicted"/>
<dbReference type="EMBL" id="JACETU010000001">
    <property type="protein sequence ID" value="KAF7440172.1"/>
    <property type="molecule type" value="Genomic_DNA"/>
</dbReference>
<accession>A0A8H7A3W3</accession>
<feature type="domain" description="Alpha/beta hydrolase fold-3" evidence="1">
    <location>
        <begin position="98"/>
        <end position="308"/>
    </location>
</feature>
<sequence>MSSSFIPCPTTDDLSILDPDLRGIIALLPKTNETAESSDVVVQFMRSIPPRPHEDLNIVKKDILVSLEDAAPDQPPTSLRVYIPRNASPHDRLPVLMWSHHGGFFSMGPLRLDPFCSSIAVAANVVVVAPAYRQTPENPFPAPFNDAYQVLRWLTESSEVGQYLIDPTRVAVGGTSAGATITVGMFLRYRDEGRDISRIRLLVLEDGSYVNKSASYSTYHNPINKLWNANVTRYMWEMYLPQGVEGLDERTLGYAVPALAKDLSGLPPTMVLCAQWDDLTNDAIAFAHRLLESGVSTEIHNYRGTFHVADKLVHDAKTSIKKRQDIVDALQSLL</sequence>
<dbReference type="GeneID" id="59370357"/>
<gene>
    <name evidence="2" type="ORF">PC9H_000516</name>
</gene>
<reference evidence="2" key="1">
    <citation type="submission" date="2019-07" db="EMBL/GenBank/DDBJ databases">
        <authorList>
            <person name="Palmer J.M."/>
        </authorList>
    </citation>
    <scope>NUCLEOTIDE SEQUENCE</scope>
    <source>
        <strain evidence="2">PC9</strain>
    </source>
</reference>